<evidence type="ECO:0000313" key="7">
    <source>
        <dbReference type="Proteomes" id="UP000007721"/>
    </source>
</evidence>
<dbReference type="SUPFAM" id="SSF57716">
    <property type="entry name" value="Glucocorticoid receptor-like (DNA-binding domain)"/>
    <property type="match status" value="1"/>
</dbReference>
<dbReference type="RefSeq" id="WP_012647049.1">
    <property type="nucleotide sequence ID" value="NC_011979.1"/>
</dbReference>
<gene>
    <name evidence="6" type="ordered locus">Geob_1963</name>
</gene>
<feature type="zinc finger region" description="dksA C4-type" evidence="4">
    <location>
        <begin position="87"/>
        <end position="111"/>
    </location>
</feature>
<keyword evidence="1" id="KW-0479">Metal-binding</keyword>
<dbReference type="STRING" id="316067.Geob_1963"/>
<evidence type="ECO:0000313" key="6">
    <source>
        <dbReference type="EMBL" id="ACM20320.1"/>
    </source>
</evidence>
<dbReference type="EMBL" id="CP001390">
    <property type="protein sequence ID" value="ACM20320.1"/>
    <property type="molecule type" value="Genomic_DNA"/>
</dbReference>
<protein>
    <submittedName>
        <fullName evidence="6">Zinc finger transcriptional regulator, TraR/DksA family</fullName>
    </submittedName>
</protein>
<evidence type="ECO:0000256" key="4">
    <source>
        <dbReference type="PROSITE-ProRule" id="PRU00510"/>
    </source>
</evidence>
<evidence type="ECO:0000256" key="3">
    <source>
        <dbReference type="ARBA" id="ARBA00022833"/>
    </source>
</evidence>
<dbReference type="GO" id="GO:0008270">
    <property type="term" value="F:zinc ion binding"/>
    <property type="evidence" value="ECO:0007669"/>
    <property type="project" value="UniProtKB-KW"/>
</dbReference>
<evidence type="ECO:0000256" key="2">
    <source>
        <dbReference type="ARBA" id="ARBA00022771"/>
    </source>
</evidence>
<dbReference type="Gene3D" id="1.20.120.910">
    <property type="entry name" value="DksA, coiled-coil domain"/>
    <property type="match status" value="1"/>
</dbReference>
<dbReference type="eggNOG" id="COG1734">
    <property type="taxonomic scope" value="Bacteria"/>
</dbReference>
<dbReference type="PANTHER" id="PTHR33823">
    <property type="entry name" value="RNA POLYMERASE-BINDING TRANSCRIPTION FACTOR DKSA-RELATED"/>
    <property type="match status" value="1"/>
</dbReference>
<reference evidence="6 7" key="1">
    <citation type="submission" date="2009-01" db="EMBL/GenBank/DDBJ databases">
        <title>Complete sequence of Geobacter sp. FRC-32.</title>
        <authorList>
            <consortium name="US DOE Joint Genome Institute"/>
            <person name="Lucas S."/>
            <person name="Copeland A."/>
            <person name="Lapidus A."/>
            <person name="Glavina del Rio T."/>
            <person name="Dalin E."/>
            <person name="Tice H."/>
            <person name="Bruce D."/>
            <person name="Goodwin L."/>
            <person name="Pitluck S."/>
            <person name="Saunders E."/>
            <person name="Brettin T."/>
            <person name="Detter J.C."/>
            <person name="Han C."/>
            <person name="Larimer F."/>
            <person name="Land M."/>
            <person name="Hauser L."/>
            <person name="Kyrpides N."/>
            <person name="Ovchinnikova G."/>
            <person name="Kostka J."/>
            <person name="Richardson P."/>
        </authorList>
    </citation>
    <scope>NUCLEOTIDE SEQUENCE [LARGE SCALE GENOMIC DNA]</scope>
    <source>
        <strain evidence="7">DSM 22248 / JCM 15807 / FRC-32</strain>
    </source>
</reference>
<dbReference type="PROSITE" id="PS01102">
    <property type="entry name" value="ZF_DKSA_1"/>
    <property type="match status" value="1"/>
</dbReference>
<dbReference type="OrthoDB" id="9803742at2"/>
<dbReference type="PROSITE" id="PS51128">
    <property type="entry name" value="ZF_DKSA_2"/>
    <property type="match status" value="1"/>
</dbReference>
<accession>B9M854</accession>
<proteinExistence type="predicted"/>
<feature type="domain" description="Zinc finger DksA/TraR C4-type" evidence="5">
    <location>
        <begin position="82"/>
        <end position="116"/>
    </location>
</feature>
<dbReference type="InterPro" id="IPR000962">
    <property type="entry name" value="Znf_DskA_TraR"/>
</dbReference>
<dbReference type="KEGG" id="geo:Geob_1963"/>
<keyword evidence="7" id="KW-1185">Reference proteome</keyword>
<keyword evidence="2" id="KW-0863">Zinc-finger</keyword>
<keyword evidence="3" id="KW-0862">Zinc</keyword>
<dbReference type="Proteomes" id="UP000007721">
    <property type="component" value="Chromosome"/>
</dbReference>
<name>B9M854_GEODF</name>
<dbReference type="Pfam" id="PF01258">
    <property type="entry name" value="zf-dskA_traR"/>
    <property type="match status" value="1"/>
</dbReference>
<dbReference type="HOGENOM" id="CLU_043144_4_3_7"/>
<evidence type="ECO:0000259" key="5">
    <source>
        <dbReference type="Pfam" id="PF01258"/>
    </source>
</evidence>
<dbReference type="AlphaFoldDB" id="B9M854"/>
<sequence length="126" mass="14309">MGSRDEELKEILMEKKRRLWNDLRVELFENLGAQSNAQYENALDDGDRSLLDVIGDTGLSVADSRKEELSHLEEAERKLKEGTYGICEDCGEEIPTERMKVVPDAIYCVNCQKKHEGPQFAPHATI</sequence>
<dbReference type="InterPro" id="IPR020458">
    <property type="entry name" value="Znf_DskA_TraR_CS"/>
</dbReference>
<evidence type="ECO:0000256" key="1">
    <source>
        <dbReference type="ARBA" id="ARBA00022723"/>
    </source>
</evidence>
<dbReference type="PANTHER" id="PTHR33823:SF4">
    <property type="entry name" value="GENERAL STRESS PROTEIN 16O"/>
    <property type="match status" value="1"/>
</dbReference>
<organism evidence="6 7">
    <name type="scientific">Geotalea daltonii (strain DSM 22248 / JCM 15807 / FRC-32)</name>
    <name type="common">Geobacter daltonii</name>
    <dbReference type="NCBI Taxonomy" id="316067"/>
    <lineage>
        <taxon>Bacteria</taxon>
        <taxon>Pseudomonadati</taxon>
        <taxon>Thermodesulfobacteriota</taxon>
        <taxon>Desulfuromonadia</taxon>
        <taxon>Geobacterales</taxon>
        <taxon>Geobacteraceae</taxon>
        <taxon>Geotalea</taxon>
    </lineage>
</organism>